<keyword evidence="2" id="KW-1185">Reference proteome</keyword>
<organism evidence="1 2">
    <name type="scientific">Oedothorax gibbosus</name>
    <dbReference type="NCBI Taxonomy" id="931172"/>
    <lineage>
        <taxon>Eukaryota</taxon>
        <taxon>Metazoa</taxon>
        <taxon>Ecdysozoa</taxon>
        <taxon>Arthropoda</taxon>
        <taxon>Chelicerata</taxon>
        <taxon>Arachnida</taxon>
        <taxon>Araneae</taxon>
        <taxon>Araneomorphae</taxon>
        <taxon>Entelegynae</taxon>
        <taxon>Araneoidea</taxon>
        <taxon>Linyphiidae</taxon>
        <taxon>Erigoninae</taxon>
        <taxon>Oedothorax</taxon>
    </lineage>
</organism>
<dbReference type="Proteomes" id="UP000827092">
    <property type="component" value="Unassembled WGS sequence"/>
</dbReference>
<dbReference type="EMBL" id="JAFNEN010000429">
    <property type="protein sequence ID" value="KAG8183169.1"/>
    <property type="molecule type" value="Genomic_DNA"/>
</dbReference>
<name>A0AAV6UG53_9ARAC</name>
<comment type="caution">
    <text evidence="1">The sequence shown here is derived from an EMBL/GenBank/DDBJ whole genome shotgun (WGS) entry which is preliminary data.</text>
</comment>
<sequence>MFKKDQLEMDIKGTSFHPKREIFCTLQKNLTESLDEITTDCPIEILCVNVDENEDMSNTCHVPLALTKSETLELEKTKTSRIGVRKKFGSFGASRRGTCCMPTSTRNRASLPVNAVANGSEMLELRKNLKEAYKASRQNSIVPQVFFLNSSLIFVF</sequence>
<gene>
    <name evidence="1" type="ORF">JTE90_013689</name>
</gene>
<proteinExistence type="predicted"/>
<reference evidence="1 2" key="1">
    <citation type="journal article" date="2022" name="Nat. Ecol. Evol.">
        <title>A masculinizing supergene underlies an exaggerated male reproductive morph in a spider.</title>
        <authorList>
            <person name="Hendrickx F."/>
            <person name="De Corte Z."/>
            <person name="Sonet G."/>
            <person name="Van Belleghem S.M."/>
            <person name="Kostlbacher S."/>
            <person name="Vangestel C."/>
        </authorList>
    </citation>
    <scope>NUCLEOTIDE SEQUENCE [LARGE SCALE GENOMIC DNA]</scope>
    <source>
        <strain evidence="1">W744_W776</strain>
    </source>
</reference>
<protein>
    <submittedName>
        <fullName evidence="1">Uncharacterized protein</fullName>
    </submittedName>
</protein>
<evidence type="ECO:0000313" key="1">
    <source>
        <dbReference type="EMBL" id="KAG8183169.1"/>
    </source>
</evidence>
<evidence type="ECO:0000313" key="2">
    <source>
        <dbReference type="Proteomes" id="UP000827092"/>
    </source>
</evidence>
<dbReference type="AlphaFoldDB" id="A0AAV6UG53"/>
<accession>A0AAV6UG53</accession>